<dbReference type="PROSITE" id="PS51035">
    <property type="entry name" value="BAG"/>
    <property type="match status" value="1"/>
</dbReference>
<organism evidence="4 5">
    <name type="scientific">Callorhinchus milii</name>
    <name type="common">Ghost shark</name>
    <dbReference type="NCBI Taxonomy" id="7868"/>
    <lineage>
        <taxon>Eukaryota</taxon>
        <taxon>Metazoa</taxon>
        <taxon>Chordata</taxon>
        <taxon>Craniata</taxon>
        <taxon>Vertebrata</taxon>
        <taxon>Chondrichthyes</taxon>
        <taxon>Holocephali</taxon>
        <taxon>Chimaeriformes</taxon>
        <taxon>Callorhinchidae</taxon>
        <taxon>Callorhinchus</taxon>
    </lineage>
</organism>
<feature type="domain" description="BAG" evidence="3">
    <location>
        <begin position="218"/>
        <end position="295"/>
    </location>
</feature>
<reference evidence="5" key="2">
    <citation type="journal article" date="2007" name="PLoS Biol.">
        <title>Survey sequencing and comparative analysis of the elephant shark (Callorhinchus milii) genome.</title>
        <authorList>
            <person name="Venkatesh B."/>
            <person name="Kirkness E.F."/>
            <person name="Loh Y.H."/>
            <person name="Halpern A.L."/>
            <person name="Lee A.P."/>
            <person name="Johnson J."/>
            <person name="Dandona N."/>
            <person name="Viswanathan L.D."/>
            <person name="Tay A."/>
            <person name="Venter J.C."/>
            <person name="Strausberg R.L."/>
            <person name="Brenner S."/>
        </authorList>
    </citation>
    <scope>NUCLEOTIDE SEQUENCE [LARGE SCALE GENOMIC DNA]</scope>
</reference>
<dbReference type="Ensembl" id="ENSCMIT00000013106.1">
    <property type="protein sequence ID" value="ENSCMIP00000012815.1"/>
    <property type="gene ID" value="ENSCMIG00000006502.1"/>
</dbReference>
<dbReference type="GO" id="GO:0000774">
    <property type="term" value="F:adenyl-nucleotide exchange factor activity"/>
    <property type="evidence" value="ECO:0007669"/>
    <property type="project" value="TreeGrafter"/>
</dbReference>
<dbReference type="InterPro" id="IPR039773">
    <property type="entry name" value="BAG_chaperone_regulator"/>
</dbReference>
<reference evidence="4" key="4">
    <citation type="submission" date="2025-08" db="UniProtKB">
        <authorList>
            <consortium name="Ensembl"/>
        </authorList>
    </citation>
    <scope>IDENTIFICATION</scope>
</reference>
<dbReference type="InterPro" id="IPR036533">
    <property type="entry name" value="BAG_dom_sf"/>
</dbReference>
<proteinExistence type="predicted"/>
<dbReference type="InParanoid" id="A0A4W3HBR9"/>
<dbReference type="GO" id="GO:0005829">
    <property type="term" value="C:cytosol"/>
    <property type="evidence" value="ECO:0007669"/>
    <property type="project" value="TreeGrafter"/>
</dbReference>
<protein>
    <recommendedName>
        <fullName evidence="3">BAG domain-containing protein</fullName>
    </recommendedName>
</protein>
<dbReference type="STRING" id="7868.ENSCMIP00000012815"/>
<evidence type="ECO:0000256" key="1">
    <source>
        <dbReference type="ARBA" id="ARBA00023186"/>
    </source>
</evidence>
<reference evidence="5" key="1">
    <citation type="journal article" date="2006" name="Science">
        <title>Ancient noncoding elements conserved in the human genome.</title>
        <authorList>
            <person name="Venkatesh B."/>
            <person name="Kirkness E.F."/>
            <person name="Loh Y.H."/>
            <person name="Halpern A.L."/>
            <person name="Lee A.P."/>
            <person name="Johnson J."/>
            <person name="Dandona N."/>
            <person name="Viswanathan L.D."/>
            <person name="Tay A."/>
            <person name="Venter J.C."/>
            <person name="Strausberg R.L."/>
            <person name="Brenner S."/>
        </authorList>
    </citation>
    <scope>NUCLEOTIDE SEQUENCE [LARGE SCALE GENOMIC DNA]</scope>
</reference>
<accession>A0A4W3HBR9</accession>
<evidence type="ECO:0000259" key="3">
    <source>
        <dbReference type="PROSITE" id="PS51035"/>
    </source>
</evidence>
<dbReference type="Gene3D" id="1.20.58.120">
    <property type="entry name" value="BAG domain"/>
    <property type="match status" value="1"/>
</dbReference>
<dbReference type="SMART" id="SM00264">
    <property type="entry name" value="BAG"/>
    <property type="match status" value="1"/>
</dbReference>
<name>A0A4W3HBR9_CALMI</name>
<dbReference type="GO" id="GO:0005634">
    <property type="term" value="C:nucleus"/>
    <property type="evidence" value="ECO:0007669"/>
    <property type="project" value="TreeGrafter"/>
</dbReference>
<evidence type="ECO:0000313" key="4">
    <source>
        <dbReference type="Ensembl" id="ENSCMIP00000012815.1"/>
    </source>
</evidence>
<sequence>MEFSVGFGDSSSPHLCAMTCSAFPTSAMSPGSNTVSHRRPPNLHTRLHYIEARLRKLTAYRPHQLLPPTADHSSEGGRVAEGTVLQPMSSPAPGSASLSPPSSLNSTGFPSHRGYSSRSWSSPSKPSMVSLPPISPTSSPPTMLLAPSAQRACFTIVRLQPTAYVPGPQLNHLPNPGPGSGAGQRVEYSAPPEMYKIQGGKRADRGPGMEVPEPAHPGHLKVERILCNVRELDMEVERFEGKRGDKRYRLLEELLTKQLLEADSVETNGEESVRQARKEAVHRIQGTLERLERIAC</sequence>
<reference evidence="5" key="3">
    <citation type="journal article" date="2014" name="Nature">
        <title>Elephant shark genome provides unique insights into gnathostome evolution.</title>
        <authorList>
            <consortium name="International Elephant Shark Genome Sequencing Consortium"/>
            <person name="Venkatesh B."/>
            <person name="Lee A.P."/>
            <person name="Ravi V."/>
            <person name="Maurya A.K."/>
            <person name="Lian M.M."/>
            <person name="Swann J.B."/>
            <person name="Ohta Y."/>
            <person name="Flajnik M.F."/>
            <person name="Sutoh Y."/>
            <person name="Kasahara M."/>
            <person name="Hoon S."/>
            <person name="Gangu V."/>
            <person name="Roy S.W."/>
            <person name="Irimia M."/>
            <person name="Korzh V."/>
            <person name="Kondrychyn I."/>
            <person name="Lim Z.W."/>
            <person name="Tay B.H."/>
            <person name="Tohari S."/>
            <person name="Kong K.W."/>
            <person name="Ho S."/>
            <person name="Lorente-Galdos B."/>
            <person name="Quilez J."/>
            <person name="Marques-Bonet T."/>
            <person name="Raney B.J."/>
            <person name="Ingham P.W."/>
            <person name="Tay A."/>
            <person name="Hillier L.W."/>
            <person name="Minx P."/>
            <person name="Boehm T."/>
            <person name="Wilson R.K."/>
            <person name="Brenner S."/>
            <person name="Warren W.C."/>
        </authorList>
    </citation>
    <scope>NUCLEOTIDE SEQUENCE [LARGE SCALE GENOMIC DNA]</scope>
</reference>
<feature type="compositionally biased region" description="Low complexity" evidence="2">
    <location>
        <begin position="87"/>
        <end position="132"/>
    </location>
</feature>
<keyword evidence="5" id="KW-1185">Reference proteome</keyword>
<keyword evidence="1" id="KW-0143">Chaperone</keyword>
<dbReference type="GO" id="GO:0050821">
    <property type="term" value="P:protein stabilization"/>
    <property type="evidence" value="ECO:0007669"/>
    <property type="project" value="TreeGrafter"/>
</dbReference>
<dbReference type="PANTHER" id="PTHR12329:SF10">
    <property type="entry name" value="BAG FAMILY MOLECULAR CHAPERONE REGULATOR 4"/>
    <property type="match status" value="1"/>
</dbReference>
<dbReference type="SUPFAM" id="SSF63491">
    <property type="entry name" value="BAG domain"/>
    <property type="match status" value="1"/>
</dbReference>
<dbReference type="Pfam" id="PF02179">
    <property type="entry name" value="BAG"/>
    <property type="match status" value="1"/>
</dbReference>
<evidence type="ECO:0000313" key="5">
    <source>
        <dbReference type="Proteomes" id="UP000314986"/>
    </source>
</evidence>
<reference evidence="4" key="5">
    <citation type="submission" date="2025-09" db="UniProtKB">
        <authorList>
            <consortium name="Ensembl"/>
        </authorList>
    </citation>
    <scope>IDENTIFICATION</scope>
</reference>
<dbReference type="GO" id="GO:0051087">
    <property type="term" value="F:protein-folding chaperone binding"/>
    <property type="evidence" value="ECO:0007669"/>
    <property type="project" value="InterPro"/>
</dbReference>
<evidence type="ECO:0000256" key="2">
    <source>
        <dbReference type="SAM" id="MobiDB-lite"/>
    </source>
</evidence>
<dbReference type="AlphaFoldDB" id="A0A4W3HBR9"/>
<dbReference type="PANTHER" id="PTHR12329">
    <property type="entry name" value="BCL2-ASSOCIATED ATHANOGENE"/>
    <property type="match status" value="1"/>
</dbReference>
<feature type="region of interest" description="Disordered" evidence="2">
    <location>
        <begin position="84"/>
        <end position="143"/>
    </location>
</feature>
<dbReference type="InterPro" id="IPR003103">
    <property type="entry name" value="BAG_domain"/>
</dbReference>
<dbReference type="GeneTree" id="ENSGT00940000158936"/>
<dbReference type="GO" id="GO:0016020">
    <property type="term" value="C:membrane"/>
    <property type="evidence" value="ECO:0007669"/>
    <property type="project" value="TreeGrafter"/>
</dbReference>
<dbReference type="Proteomes" id="UP000314986">
    <property type="component" value="Unassembled WGS sequence"/>
</dbReference>